<dbReference type="InterPro" id="IPR036866">
    <property type="entry name" value="RibonucZ/Hydroxyglut_hydro"/>
</dbReference>
<feature type="transmembrane region" description="Helical" evidence="1">
    <location>
        <begin position="293"/>
        <end position="312"/>
    </location>
</feature>
<dbReference type="SMART" id="SM00849">
    <property type="entry name" value="Lactamase_B"/>
    <property type="match status" value="1"/>
</dbReference>
<proteinExistence type="predicted"/>
<dbReference type="Proteomes" id="UP000598271">
    <property type="component" value="Unassembled WGS sequence"/>
</dbReference>
<evidence type="ECO:0000313" key="3">
    <source>
        <dbReference type="EMBL" id="GHB76316.1"/>
    </source>
</evidence>
<keyword evidence="4" id="KW-1185">Reference proteome</keyword>
<dbReference type="InterPro" id="IPR050855">
    <property type="entry name" value="NDM-1-like"/>
</dbReference>
<organism evidence="3 4">
    <name type="scientific">Persicitalea jodogahamensis</name>
    <dbReference type="NCBI Taxonomy" id="402147"/>
    <lineage>
        <taxon>Bacteria</taxon>
        <taxon>Pseudomonadati</taxon>
        <taxon>Bacteroidota</taxon>
        <taxon>Cytophagia</taxon>
        <taxon>Cytophagales</taxon>
        <taxon>Spirosomataceae</taxon>
        <taxon>Persicitalea</taxon>
    </lineage>
</organism>
<protein>
    <submittedName>
        <fullName evidence="3">MBL fold metallo-hydrolase</fullName>
    </submittedName>
</protein>
<accession>A0A8J3DAV2</accession>
<evidence type="ECO:0000313" key="4">
    <source>
        <dbReference type="Proteomes" id="UP000598271"/>
    </source>
</evidence>
<dbReference type="EMBL" id="BMXF01000003">
    <property type="protein sequence ID" value="GHB76316.1"/>
    <property type="molecule type" value="Genomic_DNA"/>
</dbReference>
<feature type="domain" description="Metallo-beta-lactamase" evidence="2">
    <location>
        <begin position="26"/>
        <end position="236"/>
    </location>
</feature>
<dbReference type="RefSeq" id="WP_189565598.1">
    <property type="nucleotide sequence ID" value="NZ_BMXF01000003.1"/>
</dbReference>
<gene>
    <name evidence="3" type="ORF">GCM10007390_32780</name>
</gene>
<name>A0A8J3DAV2_9BACT</name>
<sequence>MDWAKMIGKGDYFQVADGIWGMKEYFVNVYMVQNEADGKWVLIDTGLPISGSSVKKMAADLFGEDNRPACIILTHGHFDHAGSVKELAQEWNIQVYAHKMEMPYLTGRSSYPPADPTVGGGLISTLSWTFPMTPIDIRRWVVALPANGHVPGLDGWKWLHTPGHAPGHVSLWREADKTLIAGDALATVQAESAMATVTQQQAINRPPAFANYDWVAAEKSVQKLADLKPNVVAAGHGQPMRGKAMQRQLDGLADNFYRQALPAQGRYRNRPAVVNASGLVFIPPKEKEKDSTLSLILAGVAGVVAFGVVMLLRRRRITA</sequence>
<keyword evidence="1" id="KW-0812">Transmembrane</keyword>
<dbReference type="PANTHER" id="PTHR42951">
    <property type="entry name" value="METALLO-BETA-LACTAMASE DOMAIN-CONTAINING"/>
    <property type="match status" value="1"/>
</dbReference>
<dbReference type="Pfam" id="PF00753">
    <property type="entry name" value="Lactamase_B"/>
    <property type="match status" value="1"/>
</dbReference>
<evidence type="ECO:0000259" key="2">
    <source>
        <dbReference type="SMART" id="SM00849"/>
    </source>
</evidence>
<dbReference type="InterPro" id="IPR001279">
    <property type="entry name" value="Metallo-B-lactamas"/>
</dbReference>
<dbReference type="SUPFAM" id="SSF56281">
    <property type="entry name" value="Metallo-hydrolase/oxidoreductase"/>
    <property type="match status" value="1"/>
</dbReference>
<dbReference type="PANTHER" id="PTHR42951:SF17">
    <property type="entry name" value="METALLO-BETA-LACTAMASE DOMAIN-CONTAINING PROTEIN"/>
    <property type="match status" value="1"/>
</dbReference>
<keyword evidence="1" id="KW-0472">Membrane</keyword>
<comment type="caution">
    <text evidence="3">The sequence shown here is derived from an EMBL/GenBank/DDBJ whole genome shotgun (WGS) entry which is preliminary data.</text>
</comment>
<dbReference type="CDD" id="cd07721">
    <property type="entry name" value="yflN-like_MBL-fold"/>
    <property type="match status" value="1"/>
</dbReference>
<dbReference type="AlphaFoldDB" id="A0A8J3DAV2"/>
<keyword evidence="1" id="KW-1133">Transmembrane helix</keyword>
<evidence type="ECO:0000256" key="1">
    <source>
        <dbReference type="SAM" id="Phobius"/>
    </source>
</evidence>
<reference evidence="3 4" key="1">
    <citation type="journal article" date="2014" name="Int. J. Syst. Evol. Microbiol.">
        <title>Complete genome sequence of Corynebacterium casei LMG S-19264T (=DSM 44701T), isolated from a smear-ripened cheese.</title>
        <authorList>
            <consortium name="US DOE Joint Genome Institute (JGI-PGF)"/>
            <person name="Walter F."/>
            <person name="Albersmeier A."/>
            <person name="Kalinowski J."/>
            <person name="Ruckert C."/>
        </authorList>
    </citation>
    <scope>NUCLEOTIDE SEQUENCE [LARGE SCALE GENOMIC DNA]</scope>
    <source>
        <strain evidence="3 4">KCTC 12866</strain>
    </source>
</reference>
<dbReference type="Gene3D" id="3.60.15.10">
    <property type="entry name" value="Ribonuclease Z/Hydroxyacylglutathione hydrolase-like"/>
    <property type="match status" value="1"/>
</dbReference>